<reference evidence="1" key="1">
    <citation type="submission" date="2022-03" db="EMBL/GenBank/DDBJ databases">
        <title>Draft Genome Sequence of Firmicute Strain S0AB, a Heterotrophic Iron/Sulfur-Oxidizing Extreme Acidophile.</title>
        <authorList>
            <person name="Vergara E."/>
            <person name="Pakostova E."/>
            <person name="Johnson D.B."/>
            <person name="Holmes D.S."/>
        </authorList>
    </citation>
    <scope>NUCLEOTIDE SEQUENCE</scope>
    <source>
        <strain evidence="1">S0AB</strain>
    </source>
</reference>
<name>A0A9X1VBA7_9BACL</name>
<accession>A0A9X1VBA7</accession>
<gene>
    <name evidence="1" type="ORF">MM817_02887</name>
</gene>
<sequence length="87" mass="10211">MRQTAYTTSTEVFFVEKKQEEIGLVKGNVPGLRGRMSRDDKSDYVNTDSIVLGESFKFLLNKEDDVYDTKYEYLLEAEERRNIHHES</sequence>
<keyword evidence="2" id="KW-1185">Reference proteome</keyword>
<evidence type="ECO:0000313" key="1">
    <source>
        <dbReference type="EMBL" id="MCI0184590.1"/>
    </source>
</evidence>
<dbReference type="AlphaFoldDB" id="A0A9X1VBA7"/>
<proteinExistence type="predicted"/>
<dbReference type="Proteomes" id="UP001139263">
    <property type="component" value="Unassembled WGS sequence"/>
</dbReference>
<dbReference type="EMBL" id="JALBUF010000017">
    <property type="protein sequence ID" value="MCI0184590.1"/>
    <property type="molecule type" value="Genomic_DNA"/>
</dbReference>
<organism evidence="1 2">
    <name type="scientific">Sulfoacidibacillus ferrooxidans</name>
    <dbReference type="NCBI Taxonomy" id="2005001"/>
    <lineage>
        <taxon>Bacteria</taxon>
        <taxon>Bacillati</taxon>
        <taxon>Bacillota</taxon>
        <taxon>Bacilli</taxon>
        <taxon>Bacillales</taxon>
        <taxon>Alicyclobacillaceae</taxon>
        <taxon>Sulfoacidibacillus</taxon>
    </lineage>
</organism>
<comment type="caution">
    <text evidence="1">The sequence shown here is derived from an EMBL/GenBank/DDBJ whole genome shotgun (WGS) entry which is preliminary data.</text>
</comment>
<evidence type="ECO:0000313" key="2">
    <source>
        <dbReference type="Proteomes" id="UP001139263"/>
    </source>
</evidence>
<protein>
    <submittedName>
        <fullName evidence="1">Uncharacterized protein</fullName>
    </submittedName>
</protein>